<protein>
    <submittedName>
        <fullName evidence="3">Opioid growth factor receptor conserved region-domain-containing protein</fullName>
    </submittedName>
</protein>
<comment type="similarity">
    <text evidence="1">Belongs to the opioid growth factor receptor family.</text>
</comment>
<dbReference type="PANTHER" id="PTHR14015:SF2">
    <property type="entry name" value="OPIOID GROWTH FACTOR RECEPTOR (OGFR) CONSERVED DOMAIN-CONTAINING PROTEIN"/>
    <property type="match status" value="1"/>
</dbReference>
<sequence length="168" mass="19657">MTRDSRGRMLTEILAFPDNTLEYLHDWVQWLFPLPETSPFNSGAPVIDFATACAFRRSAALRAELRHSFLRMLAFYGFREDREGVVRIDALRWYRQAANWWMSMDHNHLRITRIIRCLRVLGLEKEAEAFFEALRRASGRYGSGPGARSFMFWERAATRPLVLAPEEE</sequence>
<reference evidence="3 4" key="1">
    <citation type="submission" date="2019-09" db="EMBL/GenBank/DDBJ databases">
        <title>Draft genome of the ectomycorrhizal ascomycete Sphaerosporella brunnea.</title>
        <authorList>
            <consortium name="DOE Joint Genome Institute"/>
            <person name="Benucci G.M."/>
            <person name="Marozzi G."/>
            <person name="Antonielli L."/>
            <person name="Sanchez S."/>
            <person name="Marco P."/>
            <person name="Wang X."/>
            <person name="Falini L.B."/>
            <person name="Barry K."/>
            <person name="Haridas S."/>
            <person name="Lipzen A."/>
            <person name="Labutti K."/>
            <person name="Grigoriev I.V."/>
            <person name="Murat C."/>
            <person name="Martin F."/>
            <person name="Albertini E."/>
            <person name="Donnini D."/>
            <person name="Bonito G."/>
        </authorList>
    </citation>
    <scope>NUCLEOTIDE SEQUENCE [LARGE SCALE GENOMIC DNA]</scope>
    <source>
        <strain evidence="3 4">Sb_GMNB300</strain>
    </source>
</reference>
<dbReference type="Proteomes" id="UP000326924">
    <property type="component" value="Unassembled WGS sequence"/>
</dbReference>
<feature type="non-terminal residue" evidence="3">
    <location>
        <position position="168"/>
    </location>
</feature>
<name>A0A5J5EQC8_9PEZI</name>
<keyword evidence="4" id="KW-1185">Reference proteome</keyword>
<evidence type="ECO:0000313" key="3">
    <source>
        <dbReference type="EMBL" id="KAA8900461.1"/>
    </source>
</evidence>
<keyword evidence="3" id="KW-0675">Receptor</keyword>
<dbReference type="InterPro" id="IPR006757">
    <property type="entry name" value="OGF_rcpt"/>
</dbReference>
<dbReference type="InterPro" id="IPR039574">
    <property type="entry name" value="OGFr"/>
</dbReference>
<accession>A0A5J5EQC8</accession>
<comment type="caution">
    <text evidence="3">The sequence shown here is derived from an EMBL/GenBank/DDBJ whole genome shotgun (WGS) entry which is preliminary data.</text>
</comment>
<organism evidence="3 4">
    <name type="scientific">Sphaerosporella brunnea</name>
    <dbReference type="NCBI Taxonomy" id="1250544"/>
    <lineage>
        <taxon>Eukaryota</taxon>
        <taxon>Fungi</taxon>
        <taxon>Dikarya</taxon>
        <taxon>Ascomycota</taxon>
        <taxon>Pezizomycotina</taxon>
        <taxon>Pezizomycetes</taxon>
        <taxon>Pezizales</taxon>
        <taxon>Pyronemataceae</taxon>
        <taxon>Sphaerosporella</taxon>
    </lineage>
</organism>
<dbReference type="InParanoid" id="A0A5J5EQC8"/>
<evidence type="ECO:0000256" key="1">
    <source>
        <dbReference type="ARBA" id="ARBA00010365"/>
    </source>
</evidence>
<dbReference type="PANTHER" id="PTHR14015">
    <property type="entry name" value="OPIOID GROWTH FACTOR RECEPTOR OGFR ZETA-TYPE OPIOID RECEPTOR"/>
    <property type="match status" value="1"/>
</dbReference>
<dbReference type="OrthoDB" id="9030204at2759"/>
<dbReference type="AlphaFoldDB" id="A0A5J5EQC8"/>
<evidence type="ECO:0000259" key="2">
    <source>
        <dbReference type="Pfam" id="PF04664"/>
    </source>
</evidence>
<dbReference type="GO" id="GO:0140625">
    <property type="term" value="F:opioid growth factor receptor activity"/>
    <property type="evidence" value="ECO:0007669"/>
    <property type="project" value="InterPro"/>
</dbReference>
<feature type="domain" description="Opioid growth factor receptor (OGFr) conserved" evidence="2">
    <location>
        <begin position="20"/>
        <end position="125"/>
    </location>
</feature>
<dbReference type="EMBL" id="VXIS01000154">
    <property type="protein sequence ID" value="KAA8900461.1"/>
    <property type="molecule type" value="Genomic_DNA"/>
</dbReference>
<dbReference type="GO" id="GO:0016020">
    <property type="term" value="C:membrane"/>
    <property type="evidence" value="ECO:0007669"/>
    <property type="project" value="InterPro"/>
</dbReference>
<gene>
    <name evidence="3" type="ORF">FN846DRAFT_781757</name>
</gene>
<dbReference type="Pfam" id="PF04664">
    <property type="entry name" value="OGFr_N"/>
    <property type="match status" value="1"/>
</dbReference>
<proteinExistence type="inferred from homology"/>
<evidence type="ECO:0000313" key="4">
    <source>
        <dbReference type="Proteomes" id="UP000326924"/>
    </source>
</evidence>